<keyword evidence="16" id="KW-1185">Reference proteome</keyword>
<keyword evidence="11" id="KW-1199">Hemostasis impairing toxin</keyword>
<gene>
    <name evidence="15" type="ORF">O3G_MSEX011676</name>
</gene>
<reference evidence="15" key="1">
    <citation type="journal article" date="2016" name="Insect Biochem. Mol. Biol.">
        <title>Multifaceted biological insights from a draft genome sequence of the tobacco hornworm moth, Manduca sexta.</title>
        <authorList>
            <person name="Kanost M.R."/>
            <person name="Arrese E.L."/>
            <person name="Cao X."/>
            <person name="Chen Y.R."/>
            <person name="Chellapilla S."/>
            <person name="Goldsmith M.R."/>
            <person name="Grosse-Wilde E."/>
            <person name="Heckel D.G."/>
            <person name="Herndon N."/>
            <person name="Jiang H."/>
            <person name="Papanicolaou A."/>
            <person name="Qu J."/>
            <person name="Soulages J.L."/>
            <person name="Vogel H."/>
            <person name="Walters J."/>
            <person name="Waterhouse R.M."/>
            <person name="Ahn S.J."/>
            <person name="Almeida F.C."/>
            <person name="An C."/>
            <person name="Aqrawi P."/>
            <person name="Bretschneider A."/>
            <person name="Bryant W.B."/>
            <person name="Bucks S."/>
            <person name="Chao H."/>
            <person name="Chevignon G."/>
            <person name="Christen J.M."/>
            <person name="Clarke D.F."/>
            <person name="Dittmer N.T."/>
            <person name="Ferguson L.C.F."/>
            <person name="Garavelou S."/>
            <person name="Gordon K.H.J."/>
            <person name="Gunaratna R.T."/>
            <person name="Han Y."/>
            <person name="Hauser F."/>
            <person name="He Y."/>
            <person name="Heidel-Fischer H."/>
            <person name="Hirsh A."/>
            <person name="Hu Y."/>
            <person name="Jiang H."/>
            <person name="Kalra D."/>
            <person name="Klinner C."/>
            <person name="Konig C."/>
            <person name="Kovar C."/>
            <person name="Kroll A.R."/>
            <person name="Kuwar S.S."/>
            <person name="Lee S.L."/>
            <person name="Lehman R."/>
            <person name="Li K."/>
            <person name="Li Z."/>
            <person name="Liang H."/>
            <person name="Lovelace S."/>
            <person name="Lu Z."/>
            <person name="Mansfield J.H."/>
            <person name="McCulloch K.J."/>
            <person name="Mathew T."/>
            <person name="Morton B."/>
            <person name="Muzny D.M."/>
            <person name="Neunemann D."/>
            <person name="Ongeri F."/>
            <person name="Pauchet Y."/>
            <person name="Pu L.L."/>
            <person name="Pyrousis I."/>
            <person name="Rao X.J."/>
            <person name="Redding A."/>
            <person name="Roesel C."/>
            <person name="Sanchez-Gracia A."/>
            <person name="Schaack S."/>
            <person name="Shukla A."/>
            <person name="Tetreau G."/>
            <person name="Wang Y."/>
            <person name="Xiong G.H."/>
            <person name="Traut W."/>
            <person name="Walsh T.K."/>
            <person name="Worley K.C."/>
            <person name="Wu D."/>
            <person name="Wu W."/>
            <person name="Wu Y.Q."/>
            <person name="Zhang X."/>
            <person name="Zou Z."/>
            <person name="Zucker H."/>
            <person name="Briscoe A.D."/>
            <person name="Burmester T."/>
            <person name="Clem R.J."/>
            <person name="Feyereisen R."/>
            <person name="Grimmelikhuijzen C.J.P."/>
            <person name="Hamodrakas S.J."/>
            <person name="Hansson B.S."/>
            <person name="Huguet E."/>
            <person name="Jermiin L.S."/>
            <person name="Lan Q."/>
            <person name="Lehman H.K."/>
            <person name="Lorenzen M."/>
            <person name="Merzendorfer H."/>
            <person name="Michalopoulos I."/>
            <person name="Morton D.B."/>
            <person name="Muthukrishnan S."/>
            <person name="Oakeshott J.G."/>
            <person name="Palmer W."/>
            <person name="Park Y."/>
            <person name="Passarelli A.L."/>
            <person name="Rozas J."/>
            <person name="Schwartz L.M."/>
            <person name="Smith W."/>
            <person name="Southgate A."/>
            <person name="Vilcinskas A."/>
            <person name="Vogt R."/>
            <person name="Wang P."/>
            <person name="Werren J."/>
            <person name="Yu X.Q."/>
            <person name="Zhou J.J."/>
            <person name="Brown S.J."/>
            <person name="Scherer S.E."/>
            <person name="Richards S."/>
            <person name="Blissard G.W."/>
        </authorList>
    </citation>
    <scope>NUCLEOTIDE SEQUENCE</scope>
</reference>
<dbReference type="PANTHER" id="PTHR11575:SF32">
    <property type="entry name" value="APYRASE-LIKE PROTEIN"/>
    <property type="match status" value="1"/>
</dbReference>
<dbReference type="SUPFAM" id="SSF55816">
    <property type="entry name" value="5'-nucleotidase (syn. UDP-sugar hydrolase), C-terminal domain"/>
    <property type="match status" value="1"/>
</dbReference>
<keyword evidence="8 12" id="KW-0732">Signal</keyword>
<evidence type="ECO:0000259" key="14">
    <source>
        <dbReference type="Pfam" id="PF02872"/>
    </source>
</evidence>
<dbReference type="GO" id="GO:0005886">
    <property type="term" value="C:plasma membrane"/>
    <property type="evidence" value="ECO:0007669"/>
    <property type="project" value="TreeGrafter"/>
</dbReference>
<dbReference type="GO" id="GO:0005576">
    <property type="term" value="C:extracellular region"/>
    <property type="evidence" value="ECO:0007669"/>
    <property type="project" value="UniProtKB-SubCell"/>
</dbReference>
<dbReference type="InterPro" id="IPR036907">
    <property type="entry name" value="5'-Nucleotdase_C_sf"/>
</dbReference>
<dbReference type="GO" id="GO:0008253">
    <property type="term" value="F:5'-nucleotidase activity"/>
    <property type="evidence" value="ECO:0007669"/>
    <property type="project" value="TreeGrafter"/>
</dbReference>
<comment type="similarity">
    <text evidence="2 12">Belongs to the 5'-nucleotidase family.</text>
</comment>
<dbReference type="EMBL" id="JH668644">
    <property type="protein sequence ID" value="KAG6459918.1"/>
    <property type="molecule type" value="Genomic_DNA"/>
</dbReference>
<evidence type="ECO:0000256" key="1">
    <source>
        <dbReference type="ARBA" id="ARBA00004613"/>
    </source>
</evidence>
<evidence type="ECO:0000256" key="3">
    <source>
        <dbReference type="ARBA" id="ARBA00012148"/>
    </source>
</evidence>
<keyword evidence="7" id="KW-0479">Metal-binding</keyword>
<dbReference type="GO" id="GO:0046872">
    <property type="term" value="F:metal ion binding"/>
    <property type="evidence" value="ECO:0007669"/>
    <property type="project" value="UniProtKB-KW"/>
</dbReference>
<evidence type="ECO:0000256" key="12">
    <source>
        <dbReference type="RuleBase" id="RU362119"/>
    </source>
</evidence>
<dbReference type="Pfam" id="PF02872">
    <property type="entry name" value="5_nucleotid_C"/>
    <property type="match status" value="1"/>
</dbReference>
<dbReference type="GO" id="GO:0006196">
    <property type="term" value="P:AMP catabolic process"/>
    <property type="evidence" value="ECO:0007669"/>
    <property type="project" value="TreeGrafter"/>
</dbReference>
<protein>
    <recommendedName>
        <fullName evidence="3">apyrase</fullName>
        <ecNumber evidence="3">3.6.1.5</ecNumber>
    </recommendedName>
</protein>
<dbReference type="CDD" id="cd07409">
    <property type="entry name" value="MPP_CD73_N"/>
    <property type="match status" value="1"/>
</dbReference>
<evidence type="ECO:0000256" key="10">
    <source>
        <dbReference type="ARBA" id="ARBA00022801"/>
    </source>
</evidence>
<dbReference type="EC" id="3.6.1.5" evidence="3"/>
<dbReference type="PROSITE" id="PS00786">
    <property type="entry name" value="5_NUCLEOTIDASE_2"/>
    <property type="match status" value="1"/>
</dbReference>
<dbReference type="PRINTS" id="PR01607">
    <property type="entry name" value="APYRASEFAMLY"/>
</dbReference>
<keyword evidence="10 12" id="KW-0378">Hydrolase</keyword>
<dbReference type="FunFam" id="3.60.21.10:FF:000020">
    <property type="entry name" value="NT5E isoform 4"/>
    <property type="match status" value="1"/>
</dbReference>
<feature type="chain" id="PRO_5038159914" description="apyrase" evidence="12">
    <location>
        <begin position="17"/>
        <end position="536"/>
    </location>
</feature>
<evidence type="ECO:0000259" key="13">
    <source>
        <dbReference type="Pfam" id="PF00149"/>
    </source>
</evidence>
<evidence type="ECO:0000256" key="5">
    <source>
        <dbReference type="ARBA" id="ARBA00022525"/>
    </source>
</evidence>
<dbReference type="Proteomes" id="UP000791440">
    <property type="component" value="Unassembled WGS sequence"/>
</dbReference>
<evidence type="ECO:0000256" key="2">
    <source>
        <dbReference type="ARBA" id="ARBA00006654"/>
    </source>
</evidence>
<dbReference type="Gene3D" id="3.60.21.10">
    <property type="match status" value="1"/>
</dbReference>
<evidence type="ECO:0000256" key="8">
    <source>
        <dbReference type="ARBA" id="ARBA00022729"/>
    </source>
</evidence>
<evidence type="ECO:0000256" key="7">
    <source>
        <dbReference type="ARBA" id="ARBA00022723"/>
    </source>
</evidence>
<dbReference type="OrthoDB" id="7722975at2759"/>
<keyword evidence="5" id="KW-0964">Secreted</keyword>
<proteinExistence type="inferred from homology"/>
<keyword evidence="6" id="KW-0800">Toxin</keyword>
<dbReference type="PANTHER" id="PTHR11575">
    <property type="entry name" value="5'-NUCLEOTIDASE-RELATED"/>
    <property type="match status" value="1"/>
</dbReference>
<dbReference type="GO" id="GO:0000166">
    <property type="term" value="F:nucleotide binding"/>
    <property type="evidence" value="ECO:0007669"/>
    <property type="project" value="UniProtKB-KW"/>
</dbReference>
<sequence length="536" mass="59936">MYIILISLLTYVNGFALPFEGLQRLDIIHYNDFHARFEETSVETTTCKTNDSLCLGGFPRLYHHINTLLKEKPNAIVLNAGDSFQGTYWYTHLKWNVTQEFMNLLPHDAHAIGNHEFDDGPEGLAPYLAALKAPVVAANMDSSNYPPMEGLYKPHIIVERNGRKIGIIGLITTDTSILSNPGNVTFSDPFEATRREAEALTEKGVDIVLLLSHCGLEVDKQLASRYGHYIDIIIGGHSHSLLWNGPAPSGETVMGPYPIFIQSAEDNKHQVLIVQASAFTKYMGNLSVYFDYKGDYVKWEGGPIFLNRSIPEDEEIKARLEPYAKIVHEAANVPIGSTNTALRFEDCVYGECTLGNLLVDGFAQYARKQKNSDEEFISLIQRGNIKSTIPAGEITRGDIFELLPFNDRLFAFELPGKAIVEALERGVSKPWSYSKFKGPWLLQVSGLRVTFNVSLPEGQRATLITVGKDETPIELEKYYKVTAPAYLADGGDGFTMIRDNRRNVEVIGRDEKVLEDYVKTHSPLKVELDGRIVINN</sequence>
<feature type="signal peptide" evidence="12">
    <location>
        <begin position="1"/>
        <end position="16"/>
    </location>
</feature>
<dbReference type="InterPro" id="IPR008334">
    <property type="entry name" value="5'-Nucleotdase_C"/>
</dbReference>
<evidence type="ECO:0000313" key="16">
    <source>
        <dbReference type="Proteomes" id="UP000791440"/>
    </source>
</evidence>
<dbReference type="GO" id="GO:0090729">
    <property type="term" value="F:toxin activity"/>
    <property type="evidence" value="ECO:0007669"/>
    <property type="project" value="UniProtKB-KW"/>
</dbReference>
<comment type="caution">
    <text evidence="15">The sequence shown here is derived from an EMBL/GenBank/DDBJ whole genome shotgun (WGS) entry which is preliminary data.</text>
</comment>
<evidence type="ECO:0000313" key="15">
    <source>
        <dbReference type="EMBL" id="KAG6459918.1"/>
    </source>
</evidence>
<keyword evidence="9 12" id="KW-0547">Nucleotide-binding</keyword>
<dbReference type="InterPro" id="IPR029052">
    <property type="entry name" value="Metallo-depent_PP-like"/>
</dbReference>
<dbReference type="AlphaFoldDB" id="A0A922CVZ7"/>
<dbReference type="GO" id="GO:0004050">
    <property type="term" value="F:apyrase activity"/>
    <property type="evidence" value="ECO:0007669"/>
    <property type="project" value="UniProtKB-EC"/>
</dbReference>
<dbReference type="Pfam" id="PF00149">
    <property type="entry name" value="Metallophos"/>
    <property type="match status" value="1"/>
</dbReference>
<organism evidence="15 16">
    <name type="scientific">Manduca sexta</name>
    <name type="common">Tobacco hawkmoth</name>
    <name type="synonym">Tobacco hornworm</name>
    <dbReference type="NCBI Taxonomy" id="7130"/>
    <lineage>
        <taxon>Eukaryota</taxon>
        <taxon>Metazoa</taxon>
        <taxon>Ecdysozoa</taxon>
        <taxon>Arthropoda</taxon>
        <taxon>Hexapoda</taxon>
        <taxon>Insecta</taxon>
        <taxon>Pterygota</taxon>
        <taxon>Neoptera</taxon>
        <taxon>Endopterygota</taxon>
        <taxon>Lepidoptera</taxon>
        <taxon>Glossata</taxon>
        <taxon>Ditrysia</taxon>
        <taxon>Bombycoidea</taxon>
        <taxon>Sphingidae</taxon>
        <taxon>Sphinginae</taxon>
        <taxon>Sphingini</taxon>
        <taxon>Manduca</taxon>
    </lineage>
</organism>
<dbReference type="InterPro" id="IPR006146">
    <property type="entry name" value="5'-Nucleotdase_CS"/>
</dbReference>
<dbReference type="SUPFAM" id="SSF56300">
    <property type="entry name" value="Metallo-dependent phosphatases"/>
    <property type="match status" value="1"/>
</dbReference>
<reference evidence="15" key="2">
    <citation type="submission" date="2020-12" db="EMBL/GenBank/DDBJ databases">
        <authorList>
            <person name="Kanost M."/>
        </authorList>
    </citation>
    <scope>NUCLEOTIDE SEQUENCE</scope>
</reference>
<feature type="domain" description="5'-Nucleotidase C-terminal" evidence="14">
    <location>
        <begin position="335"/>
        <end position="497"/>
    </location>
</feature>
<keyword evidence="4" id="KW-1201">Platelet aggregation inhibiting toxin</keyword>
<comment type="subcellular location">
    <subcellularLocation>
        <location evidence="1">Secreted</location>
    </subcellularLocation>
</comment>
<evidence type="ECO:0000256" key="4">
    <source>
        <dbReference type="ARBA" id="ARBA00022442"/>
    </source>
</evidence>
<dbReference type="InterPro" id="IPR006179">
    <property type="entry name" value="5_nucleotidase/apyrase"/>
</dbReference>
<accession>A0A922CVZ7</accession>
<evidence type="ECO:0000256" key="6">
    <source>
        <dbReference type="ARBA" id="ARBA00022656"/>
    </source>
</evidence>
<evidence type="ECO:0000256" key="9">
    <source>
        <dbReference type="ARBA" id="ARBA00022741"/>
    </source>
</evidence>
<feature type="domain" description="Calcineurin-like phosphoesterase" evidence="13">
    <location>
        <begin position="27"/>
        <end position="240"/>
    </location>
</feature>
<dbReference type="InterPro" id="IPR004843">
    <property type="entry name" value="Calcineurin-like_PHP"/>
</dbReference>
<dbReference type="Gene3D" id="3.90.780.10">
    <property type="entry name" value="5'-Nucleotidase, C-terminal domain"/>
    <property type="match status" value="1"/>
</dbReference>
<evidence type="ECO:0000256" key="11">
    <source>
        <dbReference type="ARBA" id="ARBA00023240"/>
    </source>
</evidence>
<name>A0A922CVZ7_MANSE</name>